<dbReference type="EMBL" id="AP019307">
    <property type="protein sequence ID" value="BBH17176.1"/>
    <property type="molecule type" value="Genomic_DNA"/>
</dbReference>
<proteinExistence type="predicted"/>
<dbReference type="AlphaFoldDB" id="A0A3G9IFT3"/>
<name>A0A3G9IFT3_9ACTN</name>
<evidence type="ECO:0000256" key="3">
    <source>
        <dbReference type="SAM" id="SignalP"/>
    </source>
</evidence>
<dbReference type="Proteomes" id="UP000271573">
    <property type="component" value="Chromosome"/>
</dbReference>
<protein>
    <recommendedName>
        <fullName evidence="4">Fibronectin type-III domain-containing protein</fullName>
    </recommendedName>
</protein>
<keyword evidence="6" id="KW-1185">Reference proteome</keyword>
<keyword evidence="1" id="KW-0378">Hydrolase</keyword>
<accession>A0A3G9IFT3</accession>
<dbReference type="OrthoDB" id="111829at2"/>
<dbReference type="InterPro" id="IPR036116">
    <property type="entry name" value="FN3_sf"/>
</dbReference>
<gene>
    <name evidence="5" type="ORF">Back2_14630</name>
</gene>
<organism evidence="5 6">
    <name type="scientific">Nocardioides baekrokdamisoli</name>
    <dbReference type="NCBI Taxonomy" id="1804624"/>
    <lineage>
        <taxon>Bacteria</taxon>
        <taxon>Bacillati</taxon>
        <taxon>Actinomycetota</taxon>
        <taxon>Actinomycetes</taxon>
        <taxon>Propionibacteriales</taxon>
        <taxon>Nocardioidaceae</taxon>
        <taxon>Nocardioides</taxon>
    </lineage>
</organism>
<evidence type="ECO:0000313" key="6">
    <source>
        <dbReference type="Proteomes" id="UP000271573"/>
    </source>
</evidence>
<keyword evidence="2" id="KW-0624">Polysaccharide degradation</keyword>
<keyword evidence="1" id="KW-0326">Glycosidase</keyword>
<dbReference type="SMART" id="SM00060">
    <property type="entry name" value="FN3"/>
    <property type="match status" value="1"/>
</dbReference>
<dbReference type="GO" id="GO:0000272">
    <property type="term" value="P:polysaccharide catabolic process"/>
    <property type="evidence" value="ECO:0007669"/>
    <property type="project" value="UniProtKB-KW"/>
</dbReference>
<dbReference type="InterPro" id="IPR003961">
    <property type="entry name" value="FN3_dom"/>
</dbReference>
<feature type="signal peptide" evidence="3">
    <location>
        <begin position="1"/>
        <end position="28"/>
    </location>
</feature>
<feature type="chain" id="PRO_5018223435" description="Fibronectin type-III domain-containing protein" evidence="3">
    <location>
        <begin position="29"/>
        <end position="521"/>
    </location>
</feature>
<dbReference type="GO" id="GO:0016798">
    <property type="term" value="F:hydrolase activity, acting on glycosyl bonds"/>
    <property type="evidence" value="ECO:0007669"/>
    <property type="project" value="UniProtKB-KW"/>
</dbReference>
<evidence type="ECO:0000259" key="4">
    <source>
        <dbReference type="SMART" id="SM00060"/>
    </source>
</evidence>
<dbReference type="Gene3D" id="2.60.40.10">
    <property type="entry name" value="Immunoglobulins"/>
    <property type="match status" value="1"/>
</dbReference>
<feature type="domain" description="Fibronectin type-III" evidence="4">
    <location>
        <begin position="340"/>
        <end position="512"/>
    </location>
</feature>
<dbReference type="SUPFAM" id="SSF49265">
    <property type="entry name" value="Fibronectin type III"/>
    <property type="match status" value="1"/>
</dbReference>
<dbReference type="KEGG" id="nbe:Back2_14630"/>
<dbReference type="InterPro" id="IPR013783">
    <property type="entry name" value="Ig-like_fold"/>
</dbReference>
<evidence type="ECO:0000256" key="2">
    <source>
        <dbReference type="ARBA" id="ARBA00023326"/>
    </source>
</evidence>
<sequence>MALVRRFVIAFTLIATTLAVAPISRADAAGGGSRINPSTGLRVGFMPMRHAVGRSTASFAPRSSPPAVNLQYFGGPLVTSAAVENVLWGASGTYLSQVALPVAPGDINTAMSDMFASQWGKNLASYSAGGYTIGAGTVTGRTSITPSLAASGTTVEDSAIQAELLSQIAAGHLGTPTANTIYTLHFPQGTTVCDAGMGASPEACSPVQGADNTNAFCGYHGATSATDPATGLHILYVVLPYADAYYQGGCGPHSGALNATESVASHELAETITDPQVSLATGPQAPLGWYDLNYGENGDICQSGLSPAANSVESVNYQDGSGTWFSVQQIFTPQWKACVPAPPRGLSVAQTPGGRFRLTWAAPLDASQNPVHGYAIFRLNGNSWQYITQVGSTTLSYQTGAYTLGSTQTFNILGLGQDATDPSSEKQSNSSHAVAVSTPGAVTWIRTLRGGTSPVIGWATAPANYSAVTKYMITGPGGSRYVSPSARSFGWSNLRRGRYLITVRAVNRLGTGTARSFYLVN</sequence>
<evidence type="ECO:0000256" key="1">
    <source>
        <dbReference type="ARBA" id="ARBA00023295"/>
    </source>
</evidence>
<keyword evidence="3" id="KW-0732">Signal</keyword>
<dbReference type="RefSeq" id="WP_125568146.1">
    <property type="nucleotide sequence ID" value="NZ_AP019307.1"/>
</dbReference>
<keyword evidence="2" id="KW-0119">Carbohydrate metabolism</keyword>
<evidence type="ECO:0000313" key="5">
    <source>
        <dbReference type="EMBL" id="BBH17176.1"/>
    </source>
</evidence>
<reference evidence="5 6" key="1">
    <citation type="submission" date="2018-11" db="EMBL/GenBank/DDBJ databases">
        <title>Complete genome sequence of Nocardioides baekrokdamisoli strain KCTC 39748.</title>
        <authorList>
            <person name="Kang S.W."/>
            <person name="Lee K.C."/>
            <person name="Kim K.K."/>
            <person name="Kim J.S."/>
            <person name="Kim D.S."/>
            <person name="Ko S.H."/>
            <person name="Yang S.H."/>
            <person name="Shin Y.K."/>
            <person name="Lee J.S."/>
        </authorList>
    </citation>
    <scope>NUCLEOTIDE SEQUENCE [LARGE SCALE GENOMIC DNA]</scope>
    <source>
        <strain evidence="5 6">KCTC 39748</strain>
    </source>
</reference>
<dbReference type="CDD" id="cd00063">
    <property type="entry name" value="FN3"/>
    <property type="match status" value="1"/>
</dbReference>